<dbReference type="AlphaFoldDB" id="A0A8H3GWC7"/>
<sequence length="1059" mass="109883">MALRARYGPGNRAWSYQRPAEDTTDGAPPLPSAFGLTLSADEHTPVPEARVDADAPTQTAADAARNANGTTKARGKNDGASAARAARAAKASAARGARASGGGQTANYVATAPTDGGSAPRRRSGRVPATTAKARGASPTHTTTSQRTVKRKRSTLVSDAVDAVETDAGADSQPLRDGVLPSAGEGDLPSEQAPAAPRAPRASGAKRPRVSQKDLDVKPPRGDEGDDARRTTFGSTTSAPDPFTALSVADLVPHHEQTTQIHSDSGATSNVENPHGANFRRLPPGVPVHRHLPGLYRRYPVSQVGLPKEVIAEVSDLDTKYVAILPRRGARCLLASGVALPPTTIPNAAPFLNLYAPRRTRGIGADKHGLCPICAEPPSRGGRGKAMMLNMKTSAFNYHMQYVHGLSPKTGLPFSPPIAFRSTPRKTVGAREKATLEEGLCHACARWVIIEGVKAVDVLVPEIYWWKHASTCHKSRMLDGEGDFYTEDNLFKCIVQWQRDHPVAATRASTTTPGAPRKEEPMEIDLNAPAATGSRTGAMTPVRPSADEPDSSPLSSLDGTDGTRVSPGRKASAPALQYPQTSRGPFGPPSPSARAKSAETLVPPPPPSVPFSANPLRTPQLANHALPGTLPGTPQTTASVTPVLSTGTLPIVTAGSVENTDLESRSVVDSGVAFSPHEQSKSIEGEMDGDAEAEGEDEDAEGEDDPTATAENTPVISQLPVLTPLPTVPVAEQVPTSATKQESVLNTTSDSAVDAEQPPAPSVPQEQAPQTQPGAISDAGQNLPLPPTPPTISSLDASSNITTLGQGPIDKPNEAQLQYLPGLMEGLEPQEGAAEPQFQVPDDVQMADVPLAPVLATEPNPAPVPELQVAVLAPVEQPPVLEGMPSVAVPQQEVVPTPIPASVPILDTAAALGLSAPNNLSMTNDVNISSIPAELPAIQEMDMYANNTTPNGQDAIQLLTETDLALANTELALASGDMGLVGGLAGAEMSLVGEDITIPDSITIPGGVELELSGGNLDAVAVPAPNEQVAAVQEVTANASSGAGTPNAGEADPFAFWNA</sequence>
<feature type="compositionally biased region" description="Basic and acidic residues" evidence="1">
    <location>
        <begin position="211"/>
        <end position="230"/>
    </location>
</feature>
<feature type="region of interest" description="Disordered" evidence="1">
    <location>
        <begin position="734"/>
        <end position="813"/>
    </location>
</feature>
<feature type="compositionally biased region" description="Polar residues" evidence="1">
    <location>
        <begin position="764"/>
        <end position="774"/>
    </location>
</feature>
<dbReference type="Proteomes" id="UP000663841">
    <property type="component" value="Unassembled WGS sequence"/>
</dbReference>
<feature type="region of interest" description="Disordered" evidence="1">
    <location>
        <begin position="663"/>
        <end position="721"/>
    </location>
</feature>
<dbReference type="EMBL" id="CAJMWW010000636">
    <property type="protein sequence ID" value="CAE6476694.1"/>
    <property type="molecule type" value="Genomic_DNA"/>
</dbReference>
<name>A0A8H3GWC7_9AGAM</name>
<comment type="caution">
    <text evidence="3">The sequence shown here is derived from an EMBL/GenBank/DDBJ whole genome shotgun (WGS) entry which is preliminary data.</text>
</comment>
<gene>
    <name evidence="3" type="ORF">RDB_LOCUS193488</name>
</gene>
<dbReference type="Pfam" id="PF14616">
    <property type="entry name" value="Rua1_C"/>
    <property type="match status" value="1"/>
</dbReference>
<feature type="compositionally biased region" description="Low complexity" evidence="1">
    <location>
        <begin position="54"/>
        <end position="71"/>
    </location>
</feature>
<feature type="compositionally biased region" description="Polar residues" evidence="1">
    <location>
        <begin position="258"/>
        <end position="272"/>
    </location>
</feature>
<dbReference type="InterPro" id="IPR028012">
    <property type="entry name" value="Rua1_C"/>
</dbReference>
<feature type="compositionally biased region" description="Low complexity" evidence="1">
    <location>
        <begin position="193"/>
        <end position="203"/>
    </location>
</feature>
<evidence type="ECO:0000256" key="1">
    <source>
        <dbReference type="SAM" id="MobiDB-lite"/>
    </source>
</evidence>
<organism evidence="3 4">
    <name type="scientific">Rhizoctonia solani</name>
    <dbReference type="NCBI Taxonomy" id="456999"/>
    <lineage>
        <taxon>Eukaryota</taxon>
        <taxon>Fungi</taxon>
        <taxon>Dikarya</taxon>
        <taxon>Basidiomycota</taxon>
        <taxon>Agaricomycotina</taxon>
        <taxon>Agaricomycetes</taxon>
        <taxon>Cantharellales</taxon>
        <taxon>Ceratobasidiaceae</taxon>
        <taxon>Rhizoctonia</taxon>
    </lineage>
</organism>
<feature type="compositionally biased region" description="Polar residues" evidence="1">
    <location>
        <begin position="734"/>
        <end position="751"/>
    </location>
</feature>
<feature type="compositionally biased region" description="Low complexity" evidence="1">
    <location>
        <begin position="79"/>
        <end position="98"/>
    </location>
</feature>
<feature type="region of interest" description="Disordered" evidence="1">
    <location>
        <begin position="257"/>
        <end position="285"/>
    </location>
</feature>
<evidence type="ECO:0000313" key="4">
    <source>
        <dbReference type="Proteomes" id="UP000663841"/>
    </source>
</evidence>
<feature type="domain" description="Transcription regulator Rua1 C-terminal" evidence="2">
    <location>
        <begin position="352"/>
        <end position="473"/>
    </location>
</feature>
<proteinExistence type="predicted"/>
<feature type="region of interest" description="Disordered" evidence="1">
    <location>
        <begin position="504"/>
        <end position="623"/>
    </location>
</feature>
<dbReference type="PANTHER" id="PTHR28125:SF2">
    <property type="entry name" value="MEIOTIC EXPRESSION UP-REGULATED PROTEIN 26"/>
    <property type="match status" value="1"/>
</dbReference>
<feature type="region of interest" description="Disordered" evidence="1">
    <location>
        <begin position="1037"/>
        <end position="1059"/>
    </location>
</feature>
<reference evidence="3" key="1">
    <citation type="submission" date="2021-01" db="EMBL/GenBank/DDBJ databases">
        <authorList>
            <person name="Kaushik A."/>
        </authorList>
    </citation>
    <scope>NUCLEOTIDE SEQUENCE</scope>
    <source>
        <strain evidence="3">AG3-T5</strain>
    </source>
</reference>
<feature type="region of interest" description="Disordered" evidence="1">
    <location>
        <begin position="1"/>
        <end position="243"/>
    </location>
</feature>
<evidence type="ECO:0000313" key="3">
    <source>
        <dbReference type="EMBL" id="CAE6476694.1"/>
    </source>
</evidence>
<dbReference type="PANTHER" id="PTHR28125">
    <property type="entry name" value="MEIOTIC EXPRESSION UP-REGULATED PROTEIN 26"/>
    <property type="match status" value="1"/>
</dbReference>
<evidence type="ECO:0000259" key="2">
    <source>
        <dbReference type="Pfam" id="PF14616"/>
    </source>
</evidence>
<feature type="compositionally biased region" description="Polar residues" evidence="1">
    <location>
        <begin position="792"/>
        <end position="805"/>
    </location>
</feature>
<feature type="compositionally biased region" description="Basic and acidic residues" evidence="1">
    <location>
        <begin position="40"/>
        <end position="53"/>
    </location>
</feature>
<feature type="compositionally biased region" description="Acidic residues" evidence="1">
    <location>
        <begin position="685"/>
        <end position="706"/>
    </location>
</feature>
<accession>A0A8H3GWC7</accession>
<protein>
    <recommendedName>
        <fullName evidence="2">Transcription regulator Rua1 C-terminal domain-containing protein</fullName>
    </recommendedName>
</protein>